<evidence type="ECO:0000313" key="4">
    <source>
        <dbReference type="Proteomes" id="UP000478052"/>
    </source>
</evidence>
<proteinExistence type="predicted"/>
<feature type="domain" description="DUF4218" evidence="1">
    <location>
        <begin position="553"/>
        <end position="631"/>
    </location>
</feature>
<reference evidence="3 4" key="1">
    <citation type="submission" date="2019-08" db="EMBL/GenBank/DDBJ databases">
        <title>Whole genome of Aphis craccivora.</title>
        <authorList>
            <person name="Voronova N.V."/>
            <person name="Shulinski R.S."/>
            <person name="Bandarenka Y.V."/>
            <person name="Zhorov D.G."/>
            <person name="Warner D."/>
        </authorList>
    </citation>
    <scope>NUCLEOTIDE SEQUENCE [LARGE SCALE GENOMIC DNA]</scope>
    <source>
        <strain evidence="3">180601</strain>
        <tissue evidence="3">Whole Body</tissue>
    </source>
</reference>
<dbReference type="InterPro" id="IPR025398">
    <property type="entry name" value="DUF4371"/>
</dbReference>
<dbReference type="SUPFAM" id="SSF53098">
    <property type="entry name" value="Ribonuclease H-like"/>
    <property type="match status" value="1"/>
</dbReference>
<gene>
    <name evidence="3" type="ORF">FWK35_00021892</name>
</gene>
<keyword evidence="4" id="KW-1185">Reference proteome</keyword>
<comment type="caution">
    <text evidence="3">The sequence shown here is derived from an EMBL/GenBank/DDBJ whole genome shotgun (WGS) entry which is preliminary data.</text>
</comment>
<dbReference type="EMBL" id="VUJU01005726">
    <property type="protein sequence ID" value="KAF0750422.1"/>
    <property type="molecule type" value="Genomic_DNA"/>
</dbReference>
<accession>A0A6G0Y6Z6</accession>
<dbReference type="Proteomes" id="UP000478052">
    <property type="component" value="Unassembled WGS sequence"/>
</dbReference>
<sequence length="1813" mass="207256">MRNCGVRSLLLRNFNQDSLENMFGALRALGYRNNNPNFLPTLNSAVKVQMHRWQFDGSVNVFLHRRSKATRYRQRKRAALEASYLFPSSSDKPLSHTALPFSSSIEPNNYLTATTSRNVNLNNPPILNEQIDTENEVLSDNSFNQSFNISDNFSNKDSYSNNSSDTDEDTFSENLNTSLELEIALWAIRNNISHLALNDLLKNLKKFPQLNHLPKDARTLLKTPPTAIVKEIKCGVYHHFAIGREIEHLIKHYKTIPHTLFLMVGIDGLPLTKNPPSELWPILGYFSNLESQKPHIFIIGAYFGKIKPENCNEFLQDFVNELSSLVKDGFVFENKLIKILLKGLICDTPAKSYVLNVKGHTGKNSCLRCHTVGMYDKNDHRVYFPELYSPIRTHDAFISYEDSEFHRGETSFTMIPKFNIINDIPFDYMHCVCIGVMKKLLMFWNGNFKFHSQTLPNNLLSVLNKRINNLSQFITEDFQRNLNENSRKHAFRDASRWKAVELRQVLLYTGMVVFNGILSKQVYEHFMLLCVAMRILSTAHISNEYVDFAGSLIHHFVALFPNIYGKSFMSHNVHVILHLADDVKRFGPLDNFSAFKFENYMQPLKAKVRSGAKPLQQIVQRYAEERILSCSTIPKSINLGHINVQTKLKNKPMTDDASDPQYTGWRAKEFSVKLNSCDNCVKMVNGDIVIVENIATSKLENDILIIGRKYDKLTNYFDSPCSSKLLHIYAASQLSHIQSSWFVVVFNDTNEVQNVPCTWIINDKSCWFPFIKSDGHDSHYFTPAQVQKMIIQCTKPNKKDGKLYDITKVGGPYRKESQSRKASKIWSECDSSNSESDELLVPRKRMVKRIYTPETSPIKKHKKYKSQINNKEIEESAVLTFLSPPTFSIDKMSDSEVISSEKVDDIAEDSVSSNSCNLFTSTAVNVQSTDTGPTQQQIPQTTTPEKSNFLIDERTDFSQNSPIFSTVVTSNIIDLNQTNCSSPAAPEPIIDNTDKSFNGKSSDIANESNLIGEFIASANAVDFIFDESNTSNLQLINDDNFDNKGFEELKSSISNLEKSTTSAFKTNAVLMQMLNNSNVRLCKAIETMDQKLQTIMKADSRVRALALPIPALPAAFIDMLPVYNIELLDTVECMLSPQNEDGLKNREDLKSYLLVKLGCQRTFSSAIREATNICIKHSVLQAFSYKGKTKRKFTDLILYSVIYESLSGYIISPSDETKFHSMSSVTVLAEQIASAVFLQEPIWKPKHKGHGNRTTIIRCWSNISKDLNVEIKRCNKKFVLRRRQQFCTPSTTFSSTVEMLLGLKLAIYQSKKRKTKLDSQSKISKGRGKFVTLLSKTTVNKVIDAILLCMRRIISTELADKQFSIQVDSTQDIGAEDQATLFIRYVINSEIKERLFAVLKVTDSSGKGYFEILKKCFNDHGIDFKKIIGESFDGAANMRGEFNGLRAHIQKENPKSKKQEQFNTGQLKLKKLQKIGNTRWWSREKALKWIFGGDDNLYNTVISALDYVVTCGTFDSKTSSEAISLRDKLCEFQIILTAHLFLNIFSIVGITSTYLQSSNLNLLSAWEMVEKTIKHISTINFEDIFKEAEQFSEKMNNSLEDLKLSENVIVECELPQPRIRSKKRMTDELCRDETPLNVKDKFRVEVFRCIIDRLQNDFTERFSYNKILIADMQYLLLKHFLDVKEVTELRNFTTIYHDIVGPLNTETKRIYSEVENDENYDNFSLEWNEFNIDMEKNAAYEFVLSLSISQVNCERVFSTLKIIKNRLRSSFNQERLEAFMMMSAEKLVLEEVDFQDVLEIIKNSSSLLLKLLS</sequence>
<feature type="domain" description="DUF4371" evidence="2">
    <location>
        <begin position="1349"/>
        <end position="1444"/>
    </location>
</feature>
<protein>
    <submittedName>
        <fullName evidence="3">Zinc finger MYM-type protein 1-like</fullName>
    </submittedName>
</protein>
<dbReference type="InterPro" id="IPR012337">
    <property type="entry name" value="RNaseH-like_sf"/>
</dbReference>
<evidence type="ECO:0000259" key="2">
    <source>
        <dbReference type="Pfam" id="PF14291"/>
    </source>
</evidence>
<dbReference type="PANTHER" id="PTHR33053">
    <property type="entry name" value="PROTEIN, PUTATIVE-RELATED"/>
    <property type="match status" value="1"/>
</dbReference>
<dbReference type="Pfam" id="PF14291">
    <property type="entry name" value="DUF4371"/>
    <property type="match status" value="1"/>
</dbReference>
<name>A0A6G0Y6Z6_APHCR</name>
<evidence type="ECO:0000259" key="1">
    <source>
        <dbReference type="Pfam" id="PF13960"/>
    </source>
</evidence>
<dbReference type="OrthoDB" id="7758130at2759"/>
<evidence type="ECO:0000313" key="3">
    <source>
        <dbReference type="EMBL" id="KAF0750422.1"/>
    </source>
</evidence>
<dbReference type="Pfam" id="PF13960">
    <property type="entry name" value="DUF4218"/>
    <property type="match status" value="1"/>
</dbReference>
<organism evidence="3 4">
    <name type="scientific">Aphis craccivora</name>
    <name type="common">Cowpea aphid</name>
    <dbReference type="NCBI Taxonomy" id="307492"/>
    <lineage>
        <taxon>Eukaryota</taxon>
        <taxon>Metazoa</taxon>
        <taxon>Ecdysozoa</taxon>
        <taxon>Arthropoda</taxon>
        <taxon>Hexapoda</taxon>
        <taxon>Insecta</taxon>
        <taxon>Pterygota</taxon>
        <taxon>Neoptera</taxon>
        <taxon>Paraneoptera</taxon>
        <taxon>Hemiptera</taxon>
        <taxon>Sternorrhyncha</taxon>
        <taxon>Aphidomorpha</taxon>
        <taxon>Aphidoidea</taxon>
        <taxon>Aphididae</taxon>
        <taxon>Aphidini</taxon>
        <taxon>Aphis</taxon>
        <taxon>Aphis</taxon>
    </lineage>
</organism>
<dbReference type="InterPro" id="IPR025452">
    <property type="entry name" value="DUF4218"/>
</dbReference>